<protein>
    <submittedName>
        <fullName evidence="1">Uncharacterized protein</fullName>
    </submittedName>
</protein>
<name>A0A8J2JEE0_9HEXA</name>
<dbReference type="Proteomes" id="UP000708208">
    <property type="component" value="Unassembled WGS sequence"/>
</dbReference>
<evidence type="ECO:0000313" key="1">
    <source>
        <dbReference type="EMBL" id="CAG7718911.1"/>
    </source>
</evidence>
<comment type="caution">
    <text evidence="1">The sequence shown here is derived from an EMBL/GenBank/DDBJ whole genome shotgun (WGS) entry which is preliminary data.</text>
</comment>
<gene>
    <name evidence="1" type="ORF">AFUS01_LOCUS8269</name>
</gene>
<accession>A0A8J2JEE0</accession>
<dbReference type="EMBL" id="CAJVCH010057118">
    <property type="protein sequence ID" value="CAG7718911.1"/>
    <property type="molecule type" value="Genomic_DNA"/>
</dbReference>
<reference evidence="1" key="1">
    <citation type="submission" date="2021-06" db="EMBL/GenBank/DDBJ databases">
        <authorList>
            <person name="Hodson N. C."/>
            <person name="Mongue J. A."/>
            <person name="Jaron S. K."/>
        </authorList>
    </citation>
    <scope>NUCLEOTIDE SEQUENCE</scope>
</reference>
<dbReference type="AlphaFoldDB" id="A0A8J2JEE0"/>
<organism evidence="1 2">
    <name type="scientific">Allacma fusca</name>
    <dbReference type="NCBI Taxonomy" id="39272"/>
    <lineage>
        <taxon>Eukaryota</taxon>
        <taxon>Metazoa</taxon>
        <taxon>Ecdysozoa</taxon>
        <taxon>Arthropoda</taxon>
        <taxon>Hexapoda</taxon>
        <taxon>Collembola</taxon>
        <taxon>Symphypleona</taxon>
        <taxon>Sminthuridae</taxon>
        <taxon>Allacma</taxon>
    </lineage>
</organism>
<sequence length="239" mass="26750">MIRVADVDIFRLSDLVFDFQSDETNSYAISASNEEETSESDIGIDPKQSLYSRVNVVMQKEVTYIGANKYANMLIDKECLDSDWTENEIEFEPVHRKRTPKDFPAFQFGYLNRSDHSDFITASSVTDHTIKLAIALLSTAAGSSTDPNYSMSPGRTTAISEIRIQSNNLVTTPGVSLPANFQFFQDEAARKQISELTDKCANCGFVNWILNSKDLCGGRLDLRDKKGENRPNTEKTSFA</sequence>
<proteinExistence type="predicted"/>
<evidence type="ECO:0000313" key="2">
    <source>
        <dbReference type="Proteomes" id="UP000708208"/>
    </source>
</evidence>
<keyword evidence="2" id="KW-1185">Reference proteome</keyword>